<feature type="compositionally biased region" description="Basic and acidic residues" evidence="1">
    <location>
        <begin position="183"/>
        <end position="206"/>
    </location>
</feature>
<dbReference type="Pfam" id="PF23549">
    <property type="entry name" value="Zn_ribbon_GRF_2"/>
    <property type="match status" value="1"/>
</dbReference>
<dbReference type="STRING" id="183478.A0A364NAH0"/>
<feature type="region of interest" description="Disordered" evidence="1">
    <location>
        <begin position="130"/>
        <end position="216"/>
    </location>
</feature>
<reference evidence="4" key="1">
    <citation type="submission" date="2018-05" db="EMBL/GenBank/DDBJ databases">
        <title>Draft genome sequence of Stemphylium lycopersici strain CIDEFI 213.</title>
        <authorList>
            <person name="Medina R."/>
            <person name="Franco M.E.E."/>
            <person name="Lucentini C.G."/>
            <person name="Saparrat M.C.N."/>
            <person name="Balatti P.A."/>
        </authorList>
    </citation>
    <scope>NUCLEOTIDE SEQUENCE [LARGE SCALE GENOMIC DNA]</scope>
    <source>
        <strain evidence="4">CIDEFI 213</strain>
    </source>
</reference>
<dbReference type="Proteomes" id="UP000249619">
    <property type="component" value="Unassembled WGS sequence"/>
</dbReference>
<organism evidence="3 4">
    <name type="scientific">Stemphylium lycopersici</name>
    <name type="common">Tomato gray leaf spot disease fungus</name>
    <name type="synonym">Thyrospora lycopersici</name>
    <dbReference type="NCBI Taxonomy" id="183478"/>
    <lineage>
        <taxon>Eukaryota</taxon>
        <taxon>Fungi</taxon>
        <taxon>Dikarya</taxon>
        <taxon>Ascomycota</taxon>
        <taxon>Pezizomycotina</taxon>
        <taxon>Dothideomycetes</taxon>
        <taxon>Pleosporomycetidae</taxon>
        <taxon>Pleosporales</taxon>
        <taxon>Pleosporineae</taxon>
        <taxon>Pleosporaceae</taxon>
        <taxon>Stemphylium</taxon>
    </lineage>
</organism>
<feature type="compositionally biased region" description="Basic and acidic residues" evidence="1">
    <location>
        <begin position="133"/>
        <end position="146"/>
    </location>
</feature>
<accession>A0A364NAH0</accession>
<dbReference type="InterPro" id="IPR056444">
    <property type="entry name" value="Zn_ribbon_GRF_2"/>
</dbReference>
<proteinExistence type="predicted"/>
<evidence type="ECO:0000313" key="3">
    <source>
        <dbReference type="EMBL" id="RAR14319.1"/>
    </source>
</evidence>
<feature type="compositionally biased region" description="Basic and acidic residues" evidence="1">
    <location>
        <begin position="88"/>
        <end position="101"/>
    </location>
</feature>
<feature type="domain" description="GRF-like zinc ribbon" evidence="2">
    <location>
        <begin position="312"/>
        <end position="354"/>
    </location>
</feature>
<protein>
    <recommendedName>
        <fullName evidence="2">GRF-like zinc ribbon domain-containing protein</fullName>
    </recommendedName>
</protein>
<sequence length="384" mass="41805">MGLFGVLFCCCNGRRRLHDDTFVEYSYVPSGQSVKADSKMMKEPIKEIVCDTTEPLKEITPPPLYSSKSNTPKRERKGASEPSTTDECVVKMESKPEKQSDLNHGTGNGKNPFASLNTLSKIETVHSSPLFKVDSHKDKKEQDEVNPRPIKPLPQRRVDLKSSSKRLGADVPLTPHIYAEQKTIPEEQQKSVKKERNKPYLDRDVDTIPTPSTPCQPFVFLAGTSPPVETSKKGFLPSPSSSPLAPVPKKPTALSTTLPAPTAVYGLSSTTLPPTNTQTDATTPTLAQSTPPKKPSTSSNTTTAANPPLGTYCPACNSPNTLHKTAAQNLNHGRPYRKCSNTACGAWNGFADARGLTPGSKSTLFIATFLPLKRRAKWPIPLKE</sequence>
<dbReference type="EMBL" id="QGDH01000023">
    <property type="protein sequence ID" value="RAR14319.1"/>
    <property type="molecule type" value="Genomic_DNA"/>
</dbReference>
<feature type="region of interest" description="Disordered" evidence="1">
    <location>
        <begin position="228"/>
        <end position="308"/>
    </location>
</feature>
<keyword evidence="4" id="KW-1185">Reference proteome</keyword>
<evidence type="ECO:0000259" key="2">
    <source>
        <dbReference type="Pfam" id="PF23549"/>
    </source>
</evidence>
<evidence type="ECO:0000256" key="1">
    <source>
        <dbReference type="SAM" id="MobiDB-lite"/>
    </source>
</evidence>
<comment type="caution">
    <text evidence="3">The sequence shown here is derived from an EMBL/GenBank/DDBJ whole genome shotgun (WGS) entry which is preliminary data.</text>
</comment>
<dbReference type="AlphaFoldDB" id="A0A364NAH0"/>
<feature type="compositionally biased region" description="Low complexity" evidence="1">
    <location>
        <begin position="270"/>
        <end position="308"/>
    </location>
</feature>
<feature type="region of interest" description="Disordered" evidence="1">
    <location>
        <begin position="52"/>
        <end position="115"/>
    </location>
</feature>
<gene>
    <name evidence="3" type="ORF">DDE83_002269</name>
</gene>
<feature type="compositionally biased region" description="Low complexity" evidence="1">
    <location>
        <begin position="233"/>
        <end position="244"/>
    </location>
</feature>
<name>A0A364NAH0_STELY</name>
<evidence type="ECO:0000313" key="4">
    <source>
        <dbReference type="Proteomes" id="UP000249619"/>
    </source>
</evidence>
<feature type="compositionally biased region" description="Low complexity" evidence="1">
    <location>
        <begin position="250"/>
        <end position="263"/>
    </location>
</feature>